<dbReference type="HOGENOM" id="CLU_021059_0_0_1"/>
<feature type="region of interest" description="Disordered" evidence="1">
    <location>
        <begin position="87"/>
        <end position="118"/>
    </location>
</feature>
<keyword evidence="4" id="KW-1185">Reference proteome</keyword>
<feature type="compositionally biased region" description="Polar residues" evidence="1">
    <location>
        <begin position="105"/>
        <end position="118"/>
    </location>
</feature>
<sequence>MDPRSLQRLSAFHGPLAPLQINPETYQISFSEHYAHGSYVSVAAQEFYPLEPIQESPARSDPDAWSSRSRVSSHGSVDSVLVEHFVSSDSNSGPSEHGMAPSIDCSKSSIEGGSSNRKQSLWSRGINIGSRVSRIIAKRRAKKLLVTLIATNDYGADHSATRQRRSEAATGLMKIAKEELSGENIVARRFLKTPSRWGKGAQALLKLSDDELDAMGYRAVHPVLEPTASMKLLDIVRRREGNVSFFGITISNTLEIAMDGAAAILYLALTEMESFFRHIDEKVIFSFCKRVIDAEATLCPKWYCGVKLLYALFLNARCHKWKDSYFLPPLLSNMFGGLILQAQRAVNPDVPMTSGAFENPQLLPLVARCCEEIETDSGLDALPPPETLKPFIELLISIILPEGTGQPSPSLDRGFALRTLIPLLKSRAVVGFIPTSKLPGLGVGFMEMALRPHTVGTQVEDGLDKDIFRPRRRRLDEWAIISLSRLPEPIFSNALSLALNKGIARLDYLAATPYEPLGLVERLLWISNIKVILAERAHQALVDAGACGFLAHVISWQSDAAPQDRGIWRAKGLALTCLGNLVERMDARQCRTYITKEIIEAVVAIKEHGEVPLVQKGQAIFTLQRYTLTAERWSIQTYYREDTASIAEEYRTNNEIDLPS</sequence>
<reference evidence="4" key="2">
    <citation type="submission" date="2015-01" db="EMBL/GenBank/DDBJ databases">
        <title>Evolutionary Origins and Diversification of the Mycorrhizal Mutualists.</title>
        <authorList>
            <consortium name="DOE Joint Genome Institute"/>
            <consortium name="Mycorrhizal Genomics Consortium"/>
            <person name="Kohler A."/>
            <person name="Kuo A."/>
            <person name="Nagy L.G."/>
            <person name="Floudas D."/>
            <person name="Copeland A."/>
            <person name="Barry K.W."/>
            <person name="Cichocki N."/>
            <person name="Veneault-Fourrey C."/>
            <person name="LaButti K."/>
            <person name="Lindquist E.A."/>
            <person name="Lipzen A."/>
            <person name="Lundell T."/>
            <person name="Morin E."/>
            <person name="Murat C."/>
            <person name="Riley R."/>
            <person name="Ohm R."/>
            <person name="Sun H."/>
            <person name="Tunlid A."/>
            <person name="Henrissat B."/>
            <person name="Grigoriev I.V."/>
            <person name="Hibbett D.S."/>
            <person name="Martin F."/>
        </authorList>
    </citation>
    <scope>NUCLEOTIDE SEQUENCE [LARGE SCALE GENOMIC DNA]</scope>
    <source>
        <strain evidence="4">MUT 4182</strain>
    </source>
</reference>
<proteinExistence type="predicted"/>
<protein>
    <submittedName>
        <fullName evidence="3">Uncharacterized protein</fullName>
    </submittedName>
</protein>
<reference evidence="3 4" key="1">
    <citation type="submission" date="2014-04" db="EMBL/GenBank/DDBJ databases">
        <authorList>
            <consortium name="DOE Joint Genome Institute"/>
            <person name="Kuo A."/>
            <person name="Girlanda M."/>
            <person name="Perotto S."/>
            <person name="Kohler A."/>
            <person name="Nagy L.G."/>
            <person name="Floudas D."/>
            <person name="Copeland A."/>
            <person name="Barry K.W."/>
            <person name="Cichocki N."/>
            <person name="Veneault-Fourrey C."/>
            <person name="LaButti K."/>
            <person name="Lindquist E.A."/>
            <person name="Lipzen A."/>
            <person name="Lundell T."/>
            <person name="Morin E."/>
            <person name="Murat C."/>
            <person name="Sun H."/>
            <person name="Tunlid A."/>
            <person name="Henrissat B."/>
            <person name="Grigoriev I.V."/>
            <person name="Hibbett D.S."/>
            <person name="Martin F."/>
            <person name="Nordberg H.P."/>
            <person name="Cantor M.N."/>
            <person name="Hua S.X."/>
        </authorList>
    </citation>
    <scope>NUCLEOTIDE SEQUENCE [LARGE SCALE GENOMIC DNA]</scope>
    <source>
        <strain evidence="3 4">MUT 4182</strain>
    </source>
</reference>
<dbReference type="OrthoDB" id="3247340at2759"/>
<dbReference type="Proteomes" id="UP000054248">
    <property type="component" value="Unassembled WGS sequence"/>
</dbReference>
<gene>
    <name evidence="3" type="ORF">M407DRAFT_225909</name>
    <name evidence="2" type="ORF">M407DRAFT_228862</name>
</gene>
<reference evidence="3" key="3">
    <citation type="submission" date="2015-02" db="EMBL/GenBank/DDBJ databases">
        <title>Evolutionary Origins and Diversification of the Mycorrhizal Mutualists.</title>
        <authorList>
            <consortium name="DOE Joint Genome Institute"/>
            <consortium name="Mycorrhizal Genomics Consortium"/>
            <person name="Kohler A."/>
            <person name="Kuo A."/>
            <person name="Nagy L.G."/>
            <person name="Floudas D."/>
            <person name="Copeland A."/>
            <person name="Barry K.W."/>
            <person name="Cichocki N."/>
            <person name="Veneault-Fourrey C."/>
            <person name="LaButti K."/>
            <person name="Lindquist E.A."/>
            <person name="Lipzen A."/>
            <person name="Lundell T."/>
            <person name="Morin E."/>
            <person name="Murat C."/>
            <person name="Riley R."/>
            <person name="Ohm R."/>
            <person name="Sun H."/>
            <person name="Tunlid A."/>
            <person name="Henrissat B."/>
            <person name="Grigoriev I.V."/>
            <person name="Hibbett D.S."/>
            <person name="Martin F."/>
        </authorList>
    </citation>
    <scope>NUCLEOTIDE SEQUENCE</scope>
    <source>
        <strain evidence="3 4">MUT 4182</strain>
    </source>
</reference>
<dbReference type="EMBL" id="KN823408">
    <property type="protein sequence ID" value="KIO17259.1"/>
    <property type="molecule type" value="Genomic_DNA"/>
</dbReference>
<accession>A0A0C3KA60</accession>
<evidence type="ECO:0000313" key="4">
    <source>
        <dbReference type="Proteomes" id="UP000054248"/>
    </source>
</evidence>
<evidence type="ECO:0000313" key="3">
    <source>
        <dbReference type="EMBL" id="KIO18308.1"/>
    </source>
</evidence>
<dbReference type="AlphaFoldDB" id="A0A0C3KA60"/>
<evidence type="ECO:0000256" key="1">
    <source>
        <dbReference type="SAM" id="MobiDB-lite"/>
    </source>
</evidence>
<organism evidence="3 4">
    <name type="scientific">Tulasnella calospora MUT 4182</name>
    <dbReference type="NCBI Taxonomy" id="1051891"/>
    <lineage>
        <taxon>Eukaryota</taxon>
        <taxon>Fungi</taxon>
        <taxon>Dikarya</taxon>
        <taxon>Basidiomycota</taxon>
        <taxon>Agaricomycotina</taxon>
        <taxon>Agaricomycetes</taxon>
        <taxon>Cantharellales</taxon>
        <taxon>Tulasnellaceae</taxon>
        <taxon>Tulasnella</taxon>
    </lineage>
</organism>
<name>A0A0C3KA60_9AGAM</name>
<dbReference type="EMBL" id="KN823296">
    <property type="protein sequence ID" value="KIO18308.1"/>
    <property type="molecule type" value="Genomic_DNA"/>
</dbReference>
<evidence type="ECO:0000313" key="2">
    <source>
        <dbReference type="EMBL" id="KIO17259.1"/>
    </source>
</evidence>